<sequence>MAVPNLQLELNLLLLQLLRDLEELEVNLQQAQASFWDALQLAADIASIQTPIYWGQNQLQGPQEKFKQLEPGAA</sequence>
<comment type="caution">
    <text evidence="1">The sequence shown here is derived from an EMBL/GenBank/DDBJ whole genome shotgun (WGS) entry which is preliminary data.</text>
</comment>
<accession>A0AA41STP1</accession>
<protein>
    <submittedName>
        <fullName evidence="1">Coiled-coil domain-containing protein 115</fullName>
    </submittedName>
</protein>
<evidence type="ECO:0000313" key="1">
    <source>
        <dbReference type="EMBL" id="MBZ3872536.1"/>
    </source>
</evidence>
<keyword evidence="2" id="KW-1185">Reference proteome</keyword>
<dbReference type="Proteomes" id="UP001166674">
    <property type="component" value="Unassembled WGS sequence"/>
</dbReference>
<name>A0AA41STP1_SCICA</name>
<proteinExistence type="predicted"/>
<dbReference type="EMBL" id="JAATJV010188283">
    <property type="protein sequence ID" value="MBZ3872536.1"/>
    <property type="molecule type" value="Genomic_DNA"/>
</dbReference>
<dbReference type="AlphaFoldDB" id="A0AA41STP1"/>
<organism evidence="1 2">
    <name type="scientific">Sciurus carolinensis</name>
    <name type="common">Eastern gray squirrel</name>
    <dbReference type="NCBI Taxonomy" id="30640"/>
    <lineage>
        <taxon>Eukaryota</taxon>
        <taxon>Metazoa</taxon>
        <taxon>Chordata</taxon>
        <taxon>Craniata</taxon>
        <taxon>Vertebrata</taxon>
        <taxon>Euteleostomi</taxon>
        <taxon>Mammalia</taxon>
        <taxon>Eutheria</taxon>
        <taxon>Euarchontoglires</taxon>
        <taxon>Glires</taxon>
        <taxon>Rodentia</taxon>
        <taxon>Sciuromorpha</taxon>
        <taxon>Sciuridae</taxon>
        <taxon>Sciurinae</taxon>
        <taxon>Sciurini</taxon>
        <taxon>Sciurus</taxon>
    </lineage>
</organism>
<reference evidence="1" key="1">
    <citation type="submission" date="2020-03" db="EMBL/GenBank/DDBJ databases">
        <title>Studies in the Genomics of Life Span.</title>
        <authorList>
            <person name="Glass D."/>
        </authorList>
    </citation>
    <scope>NUCLEOTIDE SEQUENCE</scope>
    <source>
        <strain evidence="1">SUZIE</strain>
        <tissue evidence="1">Muscle</tissue>
    </source>
</reference>
<gene>
    <name evidence="1" type="ORF">SUZIE_118430</name>
</gene>
<evidence type="ECO:0000313" key="2">
    <source>
        <dbReference type="Proteomes" id="UP001166674"/>
    </source>
</evidence>